<keyword evidence="7" id="KW-1185">Reference proteome</keyword>
<evidence type="ECO:0000256" key="3">
    <source>
        <dbReference type="ARBA" id="ARBA00022989"/>
    </source>
</evidence>
<dbReference type="RefSeq" id="WP_324778942.1">
    <property type="nucleotide sequence ID" value="NZ_CP141769.1"/>
</dbReference>
<feature type="transmembrane region" description="Helical" evidence="5">
    <location>
        <begin position="331"/>
        <end position="362"/>
    </location>
</feature>
<dbReference type="InterPro" id="IPR002797">
    <property type="entry name" value="Polysacc_synth"/>
</dbReference>
<reference evidence="6 7" key="1">
    <citation type="submission" date="2023-12" db="EMBL/GenBank/DDBJ databases">
        <title>Thiobacillus sedimentum sp. nov., a chemolithoautotrophic sulfur-oxidizing bacterium isolated from freshwater sediment.</title>
        <authorList>
            <person name="Luo J."/>
            <person name="Dai C."/>
        </authorList>
    </citation>
    <scope>NUCLEOTIDE SEQUENCE [LARGE SCALE GENOMIC DNA]</scope>
    <source>
        <strain evidence="6 7">SCUT-2</strain>
    </source>
</reference>
<accession>A0ABZ1CHN4</accession>
<protein>
    <submittedName>
        <fullName evidence="6">Flippase</fullName>
    </submittedName>
</protein>
<dbReference type="CDD" id="cd13128">
    <property type="entry name" value="MATE_Wzx_like"/>
    <property type="match status" value="1"/>
</dbReference>
<feature type="transmembrane region" description="Helical" evidence="5">
    <location>
        <begin position="374"/>
        <end position="393"/>
    </location>
</feature>
<dbReference type="Proteomes" id="UP001334732">
    <property type="component" value="Chromosome"/>
</dbReference>
<feature type="transmembrane region" description="Helical" evidence="5">
    <location>
        <begin position="274"/>
        <end position="293"/>
    </location>
</feature>
<feature type="transmembrane region" description="Helical" evidence="5">
    <location>
        <begin position="61"/>
        <end position="84"/>
    </location>
</feature>
<feature type="transmembrane region" description="Helical" evidence="5">
    <location>
        <begin position="96"/>
        <end position="117"/>
    </location>
</feature>
<evidence type="ECO:0000256" key="1">
    <source>
        <dbReference type="ARBA" id="ARBA00004141"/>
    </source>
</evidence>
<feature type="transmembrane region" description="Helical" evidence="5">
    <location>
        <begin position="129"/>
        <end position="148"/>
    </location>
</feature>
<evidence type="ECO:0000256" key="4">
    <source>
        <dbReference type="ARBA" id="ARBA00023136"/>
    </source>
</evidence>
<sequence>MRNLKSFLSEQRARMGSHQGFRRYLANTSWLFAEQVARIVAGLFVGIYVARYLGPAEFGVFSYAVAFVALFGAIAKLGLDGVVVRDLVTHPNESGAYVGTAFWLKAVGALLSLALIALSLRFTGNGAQLNLYILIIAAGLLFQAFDAVDFYFQSKVLSRYASICKLAQLAASSFLKLYLIAVQAELFWFVLTSLVDQIFLGVTLWIAYRQQKVGSLFRFFDQRKAAAMLRTSWPLILSGIAVSLYMRIDQVMIKEMLGEREVGLYSAAVRLSEAWYFVPVVICNSLFPAIVNARRISDSLYQERLRRLSAVLSWTAIAIALFTSFTSERIITMLFGISFAGAGSTLAIHMWASLFVFFGVLTSKWLLVENLPRYSFLLTLIAALINIAMNLVLIPRYGIAGAALATLSAQAITTLLVLLILKRTRPLLYVFFRGLNFFGVLKWRKQIEA</sequence>
<name>A0ABZ1CHN4_9PROT</name>
<gene>
    <name evidence="6" type="ORF">VA613_10385</name>
</gene>
<keyword evidence="3 5" id="KW-1133">Transmembrane helix</keyword>
<organism evidence="6 7">
    <name type="scientific">Thiobacillus sedimenti</name>
    <dbReference type="NCBI Taxonomy" id="3110231"/>
    <lineage>
        <taxon>Bacteria</taxon>
        <taxon>Pseudomonadati</taxon>
        <taxon>Pseudomonadota</taxon>
        <taxon>Betaproteobacteria</taxon>
        <taxon>Nitrosomonadales</taxon>
        <taxon>Thiobacillaceae</taxon>
        <taxon>Thiobacillus</taxon>
    </lineage>
</organism>
<keyword evidence="4 5" id="KW-0472">Membrane</keyword>
<evidence type="ECO:0000313" key="7">
    <source>
        <dbReference type="Proteomes" id="UP001334732"/>
    </source>
</evidence>
<dbReference type="PANTHER" id="PTHR43424:SF1">
    <property type="entry name" value="LOCUS PUTATIVE PROTEIN 1-RELATED"/>
    <property type="match status" value="1"/>
</dbReference>
<dbReference type="Pfam" id="PF01943">
    <property type="entry name" value="Polysacc_synt"/>
    <property type="match status" value="1"/>
</dbReference>
<dbReference type="EMBL" id="CP141769">
    <property type="protein sequence ID" value="WRS38411.1"/>
    <property type="molecule type" value="Genomic_DNA"/>
</dbReference>
<evidence type="ECO:0000256" key="2">
    <source>
        <dbReference type="ARBA" id="ARBA00022692"/>
    </source>
</evidence>
<evidence type="ECO:0000256" key="5">
    <source>
        <dbReference type="SAM" id="Phobius"/>
    </source>
</evidence>
<keyword evidence="2 5" id="KW-0812">Transmembrane</keyword>
<dbReference type="InterPro" id="IPR052556">
    <property type="entry name" value="PolySynth_Transporter"/>
</dbReference>
<feature type="transmembrane region" description="Helical" evidence="5">
    <location>
        <begin position="399"/>
        <end position="421"/>
    </location>
</feature>
<comment type="subcellular location">
    <subcellularLocation>
        <location evidence="1">Membrane</location>
        <topology evidence="1">Multi-pass membrane protein</topology>
    </subcellularLocation>
</comment>
<feature type="transmembrane region" description="Helical" evidence="5">
    <location>
        <begin position="186"/>
        <end position="208"/>
    </location>
</feature>
<dbReference type="PANTHER" id="PTHR43424">
    <property type="entry name" value="LOCUS PUTATIVE PROTEIN 1-RELATED"/>
    <property type="match status" value="1"/>
</dbReference>
<feature type="transmembrane region" description="Helical" evidence="5">
    <location>
        <begin position="305"/>
        <end position="325"/>
    </location>
</feature>
<feature type="transmembrane region" description="Helical" evidence="5">
    <location>
        <begin position="24"/>
        <end position="49"/>
    </location>
</feature>
<proteinExistence type="predicted"/>
<feature type="transmembrane region" description="Helical" evidence="5">
    <location>
        <begin position="229"/>
        <end position="248"/>
    </location>
</feature>
<evidence type="ECO:0000313" key="6">
    <source>
        <dbReference type="EMBL" id="WRS38411.1"/>
    </source>
</evidence>